<dbReference type="InterPro" id="IPR020916">
    <property type="entry name" value="Gln_gamma-glutamylTfrase_bac"/>
</dbReference>
<reference evidence="3" key="1">
    <citation type="submission" date="2020-12" db="EMBL/GenBank/DDBJ databases">
        <authorList>
            <person name="Huq M.A."/>
        </authorList>
    </citation>
    <scope>NUCLEOTIDE SEQUENCE</scope>
    <source>
        <strain evidence="3">MAHUQ-46</strain>
    </source>
</reference>
<gene>
    <name evidence="3" type="ORF">JFN88_11315</name>
</gene>
<evidence type="ECO:0000256" key="2">
    <source>
        <dbReference type="ARBA" id="ARBA00022969"/>
    </source>
</evidence>
<keyword evidence="4" id="KW-1185">Reference proteome</keyword>
<dbReference type="AlphaFoldDB" id="A0A934J7J3"/>
<evidence type="ECO:0000313" key="4">
    <source>
        <dbReference type="Proteomes" id="UP000640274"/>
    </source>
</evidence>
<name>A0A934J7J3_9BACL</name>
<comment type="caution">
    <text evidence="3">The sequence shown here is derived from an EMBL/GenBank/DDBJ whole genome shotgun (WGS) entry which is preliminary data.</text>
</comment>
<keyword evidence="2" id="KW-0749">Sporulation</keyword>
<dbReference type="EMBL" id="JAELUP010000060">
    <property type="protein sequence ID" value="MBJ6361852.1"/>
    <property type="molecule type" value="Genomic_DNA"/>
</dbReference>
<dbReference type="GO" id="GO:0003810">
    <property type="term" value="F:protein-glutamine gamma-glutamyltransferase activity"/>
    <property type="evidence" value="ECO:0007669"/>
    <property type="project" value="InterPro"/>
</dbReference>
<keyword evidence="1" id="KW-0808">Transferase</keyword>
<evidence type="ECO:0000313" key="3">
    <source>
        <dbReference type="EMBL" id="MBJ6361852.1"/>
    </source>
</evidence>
<dbReference type="GO" id="GO:0030435">
    <property type="term" value="P:sporulation resulting in formation of a cellular spore"/>
    <property type="evidence" value="ECO:0007669"/>
    <property type="project" value="UniProtKB-KW"/>
</dbReference>
<accession>A0A934J7J3</accession>
<dbReference type="RefSeq" id="WP_199019414.1">
    <property type="nucleotide sequence ID" value="NZ_JAELUP010000060.1"/>
</dbReference>
<evidence type="ECO:0000256" key="1">
    <source>
        <dbReference type="ARBA" id="ARBA00022679"/>
    </source>
</evidence>
<proteinExistence type="predicted"/>
<protein>
    <submittedName>
        <fullName evidence="3">Protein-glutamine gamma-glutamyltransferase</fullName>
    </submittedName>
</protein>
<dbReference type="Proteomes" id="UP000640274">
    <property type="component" value="Unassembled WGS sequence"/>
</dbReference>
<organism evidence="3 4">
    <name type="scientific">Paenibacillus roseus</name>
    <dbReference type="NCBI Taxonomy" id="2798579"/>
    <lineage>
        <taxon>Bacteria</taxon>
        <taxon>Bacillati</taxon>
        <taxon>Bacillota</taxon>
        <taxon>Bacilli</taxon>
        <taxon>Bacillales</taxon>
        <taxon>Paenibacillaceae</taxon>
        <taxon>Paenibacillus</taxon>
    </lineage>
</organism>
<dbReference type="Pfam" id="PF20085">
    <property type="entry name" value="TGL"/>
    <property type="match status" value="1"/>
</dbReference>
<sequence>MAPPFRDVAEFEKLLRANIVKAAQDLYNSGVGFADFKNSRCNEKLWILTEQGGFQLRDSVTPAEGIRDIFRNGDQYAFECATATVIVLYKGVLDSIEESAFNGLFADMLLYDWHYDSDLHLMQEQGSDQALRGDVLYFANPDFDPSTPQWQGENVIKMGPDSYYGHGIGITSAEDIIRSLNHTRKPGSTRPAYLTNAFYHPDFEYLSQFAKGPLSPGSSRTNMQANAAVSAMRYGTDQKFGIQARIGQRRYMVT</sequence>